<dbReference type="FunFam" id="2.60.40.420:FF:000013">
    <property type="entry name" value="basic blue protein-like"/>
    <property type="match status" value="1"/>
</dbReference>
<evidence type="ECO:0000256" key="1">
    <source>
        <dbReference type="ARBA" id="ARBA00022723"/>
    </source>
</evidence>
<reference evidence="7" key="3">
    <citation type="submission" date="2015-04" db="UniProtKB">
        <authorList>
            <consortium name="EnsemblPlants"/>
        </authorList>
    </citation>
    <scope>IDENTIFICATION</scope>
</reference>
<dbReference type="AlphaFoldDB" id="A0A0D9VEE9"/>
<dbReference type="GO" id="GO:0005886">
    <property type="term" value="C:plasma membrane"/>
    <property type="evidence" value="ECO:0007669"/>
    <property type="project" value="TreeGrafter"/>
</dbReference>
<dbReference type="PROSITE" id="PS00196">
    <property type="entry name" value="COPPER_BLUE"/>
    <property type="match status" value="1"/>
</dbReference>
<accession>A0A0D9VEE9</accession>
<evidence type="ECO:0000256" key="4">
    <source>
        <dbReference type="ARBA" id="ARBA00082491"/>
    </source>
</evidence>
<dbReference type="STRING" id="77586.A0A0D9VEE9"/>
<evidence type="ECO:0000256" key="3">
    <source>
        <dbReference type="ARBA" id="ARBA00023157"/>
    </source>
</evidence>
<dbReference type="HOGENOM" id="CLU_058719_4_1_1"/>
<feature type="domain" description="Phytocyanin" evidence="6">
    <location>
        <begin position="29"/>
        <end position="129"/>
    </location>
</feature>
<protein>
    <recommendedName>
        <fullName evidence="4">Plantacyanin</fullName>
    </recommendedName>
</protein>
<organism evidence="7 8">
    <name type="scientific">Leersia perrieri</name>
    <dbReference type="NCBI Taxonomy" id="77586"/>
    <lineage>
        <taxon>Eukaryota</taxon>
        <taxon>Viridiplantae</taxon>
        <taxon>Streptophyta</taxon>
        <taxon>Embryophyta</taxon>
        <taxon>Tracheophyta</taxon>
        <taxon>Spermatophyta</taxon>
        <taxon>Magnoliopsida</taxon>
        <taxon>Liliopsida</taxon>
        <taxon>Poales</taxon>
        <taxon>Poaceae</taxon>
        <taxon>BOP clade</taxon>
        <taxon>Oryzoideae</taxon>
        <taxon>Oryzeae</taxon>
        <taxon>Oryzinae</taxon>
        <taxon>Leersia</taxon>
    </lineage>
</organism>
<keyword evidence="2" id="KW-0186">Copper</keyword>
<dbReference type="GO" id="GO:0046872">
    <property type="term" value="F:metal ion binding"/>
    <property type="evidence" value="ECO:0007669"/>
    <property type="project" value="UniProtKB-KW"/>
</dbReference>
<dbReference type="InterPro" id="IPR041844">
    <property type="entry name" value="Plantacyanin"/>
</dbReference>
<evidence type="ECO:0000259" key="6">
    <source>
        <dbReference type="PROSITE" id="PS51485"/>
    </source>
</evidence>
<keyword evidence="5" id="KW-0732">Signal</keyword>
<dbReference type="GO" id="GO:0009055">
    <property type="term" value="F:electron transfer activity"/>
    <property type="evidence" value="ECO:0007669"/>
    <property type="project" value="InterPro"/>
</dbReference>
<proteinExistence type="predicted"/>
<keyword evidence="3" id="KW-1015">Disulfide bond</keyword>
<dbReference type="InterPro" id="IPR008972">
    <property type="entry name" value="Cupredoxin"/>
</dbReference>
<feature type="chain" id="PRO_5002347351" description="Plantacyanin" evidence="5">
    <location>
        <begin position="22"/>
        <end position="129"/>
    </location>
</feature>
<keyword evidence="1" id="KW-0479">Metal-binding</keyword>
<dbReference type="SUPFAM" id="SSF49503">
    <property type="entry name" value="Cupredoxins"/>
    <property type="match status" value="1"/>
</dbReference>
<dbReference type="EnsemblPlants" id="LPERR02G09350.1">
    <property type="protein sequence ID" value="LPERR02G09350.1"/>
    <property type="gene ID" value="LPERR02G09350"/>
</dbReference>
<reference evidence="7 8" key="1">
    <citation type="submission" date="2012-08" db="EMBL/GenBank/DDBJ databases">
        <title>Oryza genome evolution.</title>
        <authorList>
            <person name="Wing R.A."/>
        </authorList>
    </citation>
    <scope>NUCLEOTIDE SEQUENCE</scope>
</reference>
<reference evidence="8" key="2">
    <citation type="submission" date="2013-12" db="EMBL/GenBank/DDBJ databases">
        <authorList>
            <person name="Yu Y."/>
            <person name="Lee S."/>
            <person name="de Baynast K."/>
            <person name="Wissotski M."/>
            <person name="Liu L."/>
            <person name="Talag J."/>
            <person name="Goicoechea J."/>
            <person name="Angelova A."/>
            <person name="Jetty R."/>
            <person name="Kudrna D."/>
            <person name="Golser W."/>
            <person name="Rivera L."/>
            <person name="Zhang J."/>
            <person name="Wing R."/>
        </authorList>
    </citation>
    <scope>NUCLEOTIDE SEQUENCE</scope>
</reference>
<dbReference type="Pfam" id="PF02298">
    <property type="entry name" value="Cu_bind_like"/>
    <property type="match status" value="1"/>
</dbReference>
<keyword evidence="8" id="KW-1185">Reference proteome</keyword>
<name>A0A0D9VEE9_9ORYZ</name>
<evidence type="ECO:0000256" key="2">
    <source>
        <dbReference type="ARBA" id="ARBA00023008"/>
    </source>
</evidence>
<dbReference type="PROSITE" id="PS51485">
    <property type="entry name" value="PHYTOCYANIN"/>
    <property type="match status" value="1"/>
</dbReference>
<dbReference type="Proteomes" id="UP000032180">
    <property type="component" value="Chromosome 2"/>
</dbReference>
<evidence type="ECO:0000313" key="7">
    <source>
        <dbReference type="EnsemblPlants" id="LPERR02G09350.1"/>
    </source>
</evidence>
<dbReference type="Gramene" id="LPERR02G09350.1">
    <property type="protein sequence ID" value="LPERR02G09350.1"/>
    <property type="gene ID" value="LPERR02G09350"/>
</dbReference>
<dbReference type="PANTHER" id="PTHR33021">
    <property type="entry name" value="BLUE COPPER PROTEIN"/>
    <property type="match status" value="1"/>
</dbReference>
<sequence length="129" mass="13404">MARAGSVCVAVLGLLLAVCCGEILVADAKEWTVGDSKGWTFGVAGWEKGKAFKAGDVLVFNYDPKMHNVLQVDEATYDSCQIVGAGADGGETAFNSGHDKITLAAGKAYYICSVPGHCANGMKIAVDSQ</sequence>
<dbReference type="PANTHER" id="PTHR33021:SF424">
    <property type="entry name" value="BASIC BLUE PROTEIN"/>
    <property type="match status" value="1"/>
</dbReference>
<feature type="signal peptide" evidence="5">
    <location>
        <begin position="1"/>
        <end position="21"/>
    </location>
</feature>
<evidence type="ECO:0000313" key="8">
    <source>
        <dbReference type="Proteomes" id="UP000032180"/>
    </source>
</evidence>
<dbReference type="CDD" id="cd11013">
    <property type="entry name" value="Plantacyanin"/>
    <property type="match status" value="1"/>
</dbReference>
<dbReference type="InterPro" id="IPR003245">
    <property type="entry name" value="Phytocyanin_dom"/>
</dbReference>
<evidence type="ECO:0000256" key="5">
    <source>
        <dbReference type="SAM" id="SignalP"/>
    </source>
</evidence>
<dbReference type="eggNOG" id="ENOG502S11U">
    <property type="taxonomic scope" value="Eukaryota"/>
</dbReference>
<dbReference type="InterPro" id="IPR028871">
    <property type="entry name" value="BlueCu_1_BS"/>
</dbReference>
<dbReference type="InterPro" id="IPR039391">
    <property type="entry name" value="Phytocyanin-like"/>
</dbReference>
<dbReference type="Gene3D" id="2.60.40.420">
    <property type="entry name" value="Cupredoxins - blue copper proteins"/>
    <property type="match status" value="1"/>
</dbReference>